<sequence>MASYVYILKCSDGSLYTGYTLDLDKRLKTHKAGKASKYTATRLPVEMVFSEECIDKSDALKKEYFIKTLTRDNKLKLINKKKSLQDLYEAYLIKKSKK</sequence>
<gene>
    <name evidence="3" type="ORF">HMPREF3229_01121</name>
</gene>
<organism evidence="3">
    <name type="scientific">Peptoniphilus harei</name>
    <dbReference type="NCBI Taxonomy" id="54005"/>
    <lineage>
        <taxon>Bacteria</taxon>
        <taxon>Bacillati</taxon>
        <taxon>Bacillota</taxon>
        <taxon>Tissierellia</taxon>
        <taxon>Tissierellales</taxon>
        <taxon>Peptoniphilaceae</taxon>
        <taxon>Peptoniphilus</taxon>
    </lineage>
</organism>
<dbReference type="RefSeq" id="WP_060800218.1">
    <property type="nucleotide sequence ID" value="NZ_KQ957101.1"/>
</dbReference>
<dbReference type="EMBL" id="LRQE01000034">
    <property type="protein sequence ID" value="KXA29497.1"/>
    <property type="molecule type" value="Genomic_DNA"/>
</dbReference>
<dbReference type="PROSITE" id="PS50164">
    <property type="entry name" value="GIY_YIG"/>
    <property type="match status" value="1"/>
</dbReference>
<protein>
    <submittedName>
        <fullName evidence="3">GIY-YIG catalytic domain protein</fullName>
    </submittedName>
</protein>
<dbReference type="PANTHER" id="PTHR34477">
    <property type="entry name" value="UPF0213 PROTEIN YHBQ"/>
    <property type="match status" value="1"/>
</dbReference>
<accession>A0A133PLR6</accession>
<dbReference type="InterPro" id="IPR000305">
    <property type="entry name" value="GIY-YIG_endonuc"/>
</dbReference>
<dbReference type="Proteomes" id="UP000070174">
    <property type="component" value="Unassembled WGS sequence"/>
</dbReference>
<dbReference type="CDD" id="cd10456">
    <property type="entry name" value="GIY-YIG_UPF0213"/>
    <property type="match status" value="1"/>
</dbReference>
<proteinExistence type="inferred from homology"/>
<comment type="similarity">
    <text evidence="1">Belongs to the UPF0213 family.</text>
</comment>
<comment type="caution">
    <text evidence="3">The sequence shown here is derived from an EMBL/GenBank/DDBJ whole genome shotgun (WGS) entry which is preliminary data.</text>
</comment>
<dbReference type="AlphaFoldDB" id="A0A133PLR6"/>
<evidence type="ECO:0000259" key="2">
    <source>
        <dbReference type="PROSITE" id="PS50164"/>
    </source>
</evidence>
<evidence type="ECO:0000313" key="4">
    <source>
        <dbReference type="Proteomes" id="UP000070174"/>
    </source>
</evidence>
<dbReference type="SUPFAM" id="SSF82771">
    <property type="entry name" value="GIY-YIG endonuclease"/>
    <property type="match status" value="1"/>
</dbReference>
<dbReference type="SMART" id="SM00465">
    <property type="entry name" value="GIYc"/>
    <property type="match status" value="1"/>
</dbReference>
<dbReference type="PATRIC" id="fig|54005.3.peg.1104"/>
<evidence type="ECO:0000313" key="3">
    <source>
        <dbReference type="EMBL" id="KXA29497.1"/>
    </source>
</evidence>
<dbReference type="InterPro" id="IPR050190">
    <property type="entry name" value="UPF0213_domain"/>
</dbReference>
<dbReference type="PANTHER" id="PTHR34477:SF1">
    <property type="entry name" value="UPF0213 PROTEIN YHBQ"/>
    <property type="match status" value="1"/>
</dbReference>
<dbReference type="Gene3D" id="3.40.1440.10">
    <property type="entry name" value="GIY-YIG endonuclease"/>
    <property type="match status" value="1"/>
</dbReference>
<feature type="domain" description="GIY-YIG" evidence="2">
    <location>
        <begin position="1"/>
        <end position="78"/>
    </location>
</feature>
<dbReference type="Pfam" id="PF01541">
    <property type="entry name" value="GIY-YIG"/>
    <property type="match status" value="1"/>
</dbReference>
<dbReference type="InterPro" id="IPR035901">
    <property type="entry name" value="GIY-YIG_endonuc_sf"/>
</dbReference>
<name>A0A133PLR6_9FIRM</name>
<reference evidence="3 4" key="1">
    <citation type="submission" date="2016-01" db="EMBL/GenBank/DDBJ databases">
        <authorList>
            <person name="Oliw E.H."/>
        </authorList>
    </citation>
    <scope>NUCLEOTIDE SEQUENCE [LARGE SCALE GENOMIC DNA]</scope>
    <source>
        <strain evidence="3 4">CMW7756A</strain>
    </source>
</reference>
<evidence type="ECO:0000256" key="1">
    <source>
        <dbReference type="ARBA" id="ARBA00007435"/>
    </source>
</evidence>